<protein>
    <submittedName>
        <fullName evidence="1">Uncharacterized protein</fullName>
    </submittedName>
</protein>
<gene>
    <name evidence="1" type="ORF">LTS18_004962</name>
</gene>
<name>A0ACC3D5K2_9PEZI</name>
<dbReference type="Proteomes" id="UP001186974">
    <property type="component" value="Unassembled WGS sequence"/>
</dbReference>
<organism evidence="1 2">
    <name type="scientific">Coniosporium uncinatum</name>
    <dbReference type="NCBI Taxonomy" id="93489"/>
    <lineage>
        <taxon>Eukaryota</taxon>
        <taxon>Fungi</taxon>
        <taxon>Dikarya</taxon>
        <taxon>Ascomycota</taxon>
        <taxon>Pezizomycotina</taxon>
        <taxon>Dothideomycetes</taxon>
        <taxon>Dothideomycetes incertae sedis</taxon>
        <taxon>Coniosporium</taxon>
    </lineage>
</organism>
<dbReference type="EMBL" id="JAWDJW010007505">
    <property type="protein sequence ID" value="KAK3062031.1"/>
    <property type="molecule type" value="Genomic_DNA"/>
</dbReference>
<evidence type="ECO:0000313" key="2">
    <source>
        <dbReference type="Proteomes" id="UP001186974"/>
    </source>
</evidence>
<evidence type="ECO:0000313" key="1">
    <source>
        <dbReference type="EMBL" id="KAK3062031.1"/>
    </source>
</evidence>
<comment type="caution">
    <text evidence="1">The sequence shown here is derived from an EMBL/GenBank/DDBJ whole genome shotgun (WGS) entry which is preliminary data.</text>
</comment>
<reference evidence="1" key="1">
    <citation type="submission" date="2024-09" db="EMBL/GenBank/DDBJ databases">
        <title>Black Yeasts Isolated from many extreme environments.</title>
        <authorList>
            <person name="Coleine C."/>
            <person name="Stajich J.E."/>
            <person name="Selbmann L."/>
        </authorList>
    </citation>
    <scope>NUCLEOTIDE SEQUENCE</scope>
    <source>
        <strain evidence="1">CCFEE 5737</strain>
    </source>
</reference>
<sequence>NHITAFPLFYLEDNQPKPNQSYAQMPRLWGRSRRNERRCVGPLCQLQQRTLVTKSYGVLDTNRDIAQIIEIKKAEEAEKSAGDKSTGGGTQAQEAGKK</sequence>
<keyword evidence="2" id="KW-1185">Reference proteome</keyword>
<accession>A0ACC3D5K2</accession>
<feature type="non-terminal residue" evidence="1">
    <location>
        <position position="1"/>
    </location>
</feature>
<proteinExistence type="predicted"/>